<comment type="similarity">
    <text evidence="1">Belongs to the palC family.</text>
</comment>
<accession>A0A060T5E5</accession>
<dbReference type="GO" id="GO:0005886">
    <property type="term" value="C:plasma membrane"/>
    <property type="evidence" value="ECO:0007669"/>
    <property type="project" value="TreeGrafter"/>
</dbReference>
<reference evidence="4" key="1">
    <citation type="submission" date="2014-02" db="EMBL/GenBank/DDBJ databases">
        <authorList>
            <person name="Genoscope - CEA"/>
        </authorList>
    </citation>
    <scope>NUCLEOTIDE SEQUENCE</scope>
    <source>
        <strain evidence="4">LS3</strain>
    </source>
</reference>
<dbReference type="InterPro" id="IPR038499">
    <property type="entry name" value="BRO1_sf"/>
</dbReference>
<proteinExistence type="inferred from homology"/>
<dbReference type="PhylomeDB" id="A0A060T5E5"/>
<dbReference type="Pfam" id="PF03097">
    <property type="entry name" value="BRO1"/>
    <property type="match status" value="1"/>
</dbReference>
<evidence type="ECO:0000256" key="1">
    <source>
        <dbReference type="ARBA" id="ARBA00010997"/>
    </source>
</evidence>
<gene>
    <name evidence="4" type="ORF">GNLVRS02_ARAD1B06490g</name>
</gene>
<dbReference type="GO" id="GO:0071467">
    <property type="term" value="P:cellular response to pH"/>
    <property type="evidence" value="ECO:0007669"/>
    <property type="project" value="InterPro"/>
</dbReference>
<protein>
    <recommendedName>
        <fullName evidence="2">pH-response regulator protein palC</fullName>
    </recommendedName>
</protein>
<name>A0A060T5E5_BLAAD</name>
<evidence type="ECO:0000259" key="3">
    <source>
        <dbReference type="PROSITE" id="PS51180"/>
    </source>
</evidence>
<dbReference type="InterPro" id="IPR004328">
    <property type="entry name" value="BRO1_dom"/>
</dbReference>
<evidence type="ECO:0000313" key="4">
    <source>
        <dbReference type="EMBL" id="CDP36153.1"/>
    </source>
</evidence>
<dbReference type="Gene3D" id="1.25.40.280">
    <property type="entry name" value="alix/aip1 like domains"/>
    <property type="match status" value="1"/>
</dbReference>
<dbReference type="PROSITE" id="PS51180">
    <property type="entry name" value="BRO1"/>
    <property type="match status" value="1"/>
</dbReference>
<dbReference type="InterPro" id="IPR037505">
    <property type="entry name" value="pH-resp_palC"/>
</dbReference>
<dbReference type="EMBL" id="HG937692">
    <property type="protein sequence ID" value="CDP36153.1"/>
    <property type="molecule type" value="Genomic_DNA"/>
</dbReference>
<organism evidence="4">
    <name type="scientific">Blastobotrys adeninivorans</name>
    <name type="common">Yeast</name>
    <name type="synonym">Arxula adeninivorans</name>
    <dbReference type="NCBI Taxonomy" id="409370"/>
    <lineage>
        <taxon>Eukaryota</taxon>
        <taxon>Fungi</taxon>
        <taxon>Dikarya</taxon>
        <taxon>Ascomycota</taxon>
        <taxon>Saccharomycotina</taxon>
        <taxon>Dipodascomycetes</taxon>
        <taxon>Dipodascales</taxon>
        <taxon>Trichomonascaceae</taxon>
        <taxon>Blastobotrys</taxon>
    </lineage>
</organism>
<reference evidence="4" key="2">
    <citation type="submission" date="2014-06" db="EMBL/GenBank/DDBJ databases">
        <title>The complete genome of Blastobotrys (Arxula) adeninivorans LS3 - a yeast of biotechnological interest.</title>
        <authorList>
            <person name="Kunze G."/>
            <person name="Gaillardin C."/>
            <person name="Czernicka M."/>
            <person name="Durrens P."/>
            <person name="Martin T."/>
            <person name="Boer E."/>
            <person name="Gabaldon T."/>
            <person name="Cruz J."/>
            <person name="Talla E."/>
            <person name="Marck C."/>
            <person name="Goffeau A."/>
            <person name="Barbe V."/>
            <person name="Baret P."/>
            <person name="Baronian K."/>
            <person name="Beier S."/>
            <person name="Bleykasten C."/>
            <person name="Bode R."/>
            <person name="Casaregola S."/>
            <person name="Despons L."/>
            <person name="Fairhead C."/>
            <person name="Giersberg M."/>
            <person name="Gierski P."/>
            <person name="Hahnel U."/>
            <person name="Hartmann A."/>
            <person name="Jankowska D."/>
            <person name="Jubin C."/>
            <person name="Jung P."/>
            <person name="Lafontaine I."/>
            <person name="Leh-Louis V."/>
            <person name="Lemaire M."/>
            <person name="Marcet-Houben M."/>
            <person name="Mascher M."/>
            <person name="Morel G."/>
            <person name="Richard G.-F."/>
            <person name="Riechen J."/>
            <person name="Sacerdot C."/>
            <person name="Sarkar A."/>
            <person name="Savel G."/>
            <person name="Schacherer J."/>
            <person name="Sherman D."/>
            <person name="Straub M.-L."/>
            <person name="Stein N."/>
            <person name="Thierry A."/>
            <person name="Trautwein-Schult A."/>
            <person name="Westhof E."/>
            <person name="Worch S."/>
            <person name="Dujon B."/>
            <person name="Souciet J.-L."/>
            <person name="Wincker P."/>
            <person name="Scholz U."/>
            <person name="Neuveglise N."/>
        </authorList>
    </citation>
    <scope>NUCLEOTIDE SEQUENCE</scope>
    <source>
        <strain evidence="4">LS3</strain>
    </source>
</reference>
<evidence type="ECO:0000256" key="2">
    <source>
        <dbReference type="ARBA" id="ARBA00022193"/>
    </source>
</evidence>
<dbReference type="SMART" id="SM01041">
    <property type="entry name" value="BRO1"/>
    <property type="match status" value="1"/>
</dbReference>
<dbReference type="AlphaFoldDB" id="A0A060T5E5"/>
<dbReference type="PANTHER" id="PTHR40463">
    <property type="entry name" value="PH-RESPONSE REGULATOR PROTEIN PALC"/>
    <property type="match status" value="1"/>
</dbReference>
<dbReference type="PANTHER" id="PTHR40463:SF1">
    <property type="entry name" value="PH-RESPONSE REGULATOR PROTEIN PALC"/>
    <property type="match status" value="1"/>
</dbReference>
<sequence>MIATFPFALPTTGAISLTSSFSSERNHQLLVNADATRSRVRDSLKRAKRADDPNVLEVIKALDDYLPLLFTIISEVEDGEVIEYQTEFAPSWRLPLKTSRFQAHLIEPPKVELASIEYERGMAILTYALACCVHSNAVLKSSSAETRWKQTTAALTQAAAMLRYLENNPCRIENGPMDLQPSTINGLLSMVHGSLHLIILFKTVEEDSKTSPSLMSRVAIFAVEKFRTASNQLVSSPVNTWLQGAQAYCVASAHRFMAIDSANSGKVGLAIGHLKAATMALGSLKGKKHKISSLLPKDKDVEGLSEGATKLSRTIEEQLHSYQAENKRLAFQAVPEPNSPQLSQNIWPSGREVTALPKPWSPPSSVIHNSIF</sequence>
<feature type="domain" description="BRO1" evidence="3">
    <location>
        <begin position="1"/>
        <end position="349"/>
    </location>
</feature>